<evidence type="ECO:0000313" key="1">
    <source>
        <dbReference type="EMBL" id="PSW22276.1"/>
    </source>
</evidence>
<name>A0A2T3P178_9GAMM</name>
<dbReference type="RefSeq" id="WP_051902493.1">
    <property type="nucleotide sequence ID" value="NZ_JGVO01000921.1"/>
</dbReference>
<dbReference type="Pfam" id="PF20196">
    <property type="entry name" value="DUF6559"/>
    <property type="match status" value="1"/>
</dbReference>
<proteinExistence type="predicted"/>
<reference evidence="1 2" key="1">
    <citation type="submission" date="2018-01" db="EMBL/GenBank/DDBJ databases">
        <title>Whole genome sequencing of Histamine producing bacteria.</title>
        <authorList>
            <person name="Butler K."/>
        </authorList>
    </citation>
    <scope>NUCLEOTIDE SEQUENCE [LARGE SCALE GENOMIC DNA]</scope>
    <source>
        <strain evidence="1 2">DSM 100436</strain>
    </source>
</reference>
<accession>A0A2T3P178</accession>
<gene>
    <name evidence="1" type="ORF">C9I98_03160</name>
</gene>
<evidence type="ECO:0000313" key="2">
    <source>
        <dbReference type="Proteomes" id="UP000241771"/>
    </source>
</evidence>
<comment type="caution">
    <text evidence="1">The sequence shown here is derived from an EMBL/GenBank/DDBJ whole genome shotgun (WGS) entry which is preliminary data.</text>
</comment>
<dbReference type="AlphaFoldDB" id="A0A2T3P178"/>
<organism evidence="1 2">
    <name type="scientific">Photobacterium sanctipauli</name>
    <dbReference type="NCBI Taxonomy" id="1342794"/>
    <lineage>
        <taxon>Bacteria</taxon>
        <taxon>Pseudomonadati</taxon>
        <taxon>Pseudomonadota</taxon>
        <taxon>Gammaproteobacteria</taxon>
        <taxon>Vibrionales</taxon>
        <taxon>Vibrionaceae</taxon>
        <taxon>Photobacterium</taxon>
    </lineage>
</organism>
<dbReference type="InterPro" id="IPR046689">
    <property type="entry name" value="DUF6559"/>
</dbReference>
<dbReference type="Proteomes" id="UP000241771">
    <property type="component" value="Unassembled WGS sequence"/>
</dbReference>
<sequence>MMLFSKLRRKRALRAYISKLAPVLVADYGPQESFSLGQIEQAAKKTKVSKHFFRYAIALYLEQATEQTQQRYQLDQTELNALRQTLSTLIFGGEPYQVKDILALTTSSGWKGGSNRDNLSNYYGQNSRY</sequence>
<protein>
    <submittedName>
        <fullName evidence="1">Uncharacterized protein</fullName>
    </submittedName>
</protein>
<dbReference type="EMBL" id="PYMA01000001">
    <property type="protein sequence ID" value="PSW22276.1"/>
    <property type="molecule type" value="Genomic_DNA"/>
</dbReference>
<dbReference type="OrthoDB" id="5828995at2"/>
<keyword evidence="2" id="KW-1185">Reference proteome</keyword>